<protein>
    <submittedName>
        <fullName evidence="1">Uncharacterized protein</fullName>
    </submittedName>
</protein>
<accession>A0A0K8MFS2</accession>
<keyword evidence="2" id="KW-1185">Reference proteome</keyword>
<dbReference type="EMBL" id="BBVC01000084">
    <property type="protein sequence ID" value="GAO98734.1"/>
    <property type="molecule type" value="Genomic_DNA"/>
</dbReference>
<reference evidence="1 2" key="1">
    <citation type="submission" date="2015-03" db="EMBL/GenBank/DDBJ databases">
        <title>Caedibacter varicaedens, whole genome shotgun sequence.</title>
        <authorList>
            <person name="Suzuki H."/>
            <person name="Dapper A.L."/>
            <person name="Gibson A.K."/>
            <person name="Jackson C."/>
            <person name="Lee H."/>
            <person name="Pejaver V.R."/>
            <person name="Doak T."/>
            <person name="Lynch M."/>
        </authorList>
    </citation>
    <scope>NUCLEOTIDE SEQUENCE [LARGE SCALE GENOMIC DNA]</scope>
</reference>
<evidence type="ECO:0000313" key="2">
    <source>
        <dbReference type="Proteomes" id="UP000036771"/>
    </source>
</evidence>
<gene>
    <name evidence="1" type="ORF">Cva_01401</name>
</gene>
<evidence type="ECO:0000313" key="1">
    <source>
        <dbReference type="EMBL" id="GAO98734.1"/>
    </source>
</evidence>
<comment type="caution">
    <text evidence="1">The sequence shown here is derived from an EMBL/GenBank/DDBJ whole genome shotgun (WGS) entry which is preliminary data.</text>
</comment>
<dbReference type="Proteomes" id="UP000036771">
    <property type="component" value="Unassembled WGS sequence"/>
</dbReference>
<dbReference type="STRING" id="1629334.Cva_01401"/>
<proteinExistence type="predicted"/>
<name>A0A0K8MFS2_9PROT</name>
<sequence>MNRLLFFISVLCSLSLQATEISHDDDEEIRVTAPLFEYEDIAKNL</sequence>
<dbReference type="AlphaFoldDB" id="A0A0K8MFS2"/>
<organism evidence="1 2">
    <name type="scientific">Caedimonas varicaedens</name>
    <dbReference type="NCBI Taxonomy" id="1629334"/>
    <lineage>
        <taxon>Bacteria</taxon>
        <taxon>Pseudomonadati</taxon>
        <taxon>Pseudomonadota</taxon>
        <taxon>Alphaproteobacteria</taxon>
        <taxon>Holosporales</taxon>
        <taxon>Caedimonadaceae</taxon>
        <taxon>Caedimonas</taxon>
    </lineage>
</organism>